<organism evidence="1 3">
    <name type="scientific">Chryseobacterium shandongense</name>
    <dbReference type="NCBI Taxonomy" id="1493872"/>
    <lineage>
        <taxon>Bacteria</taxon>
        <taxon>Pseudomonadati</taxon>
        <taxon>Bacteroidota</taxon>
        <taxon>Flavobacteriia</taxon>
        <taxon>Flavobacteriales</taxon>
        <taxon>Weeksellaceae</taxon>
        <taxon>Chryseobacterium group</taxon>
        <taxon>Chryseobacterium</taxon>
    </lineage>
</organism>
<dbReference type="AlphaFoldDB" id="A0AAD0YD99"/>
<dbReference type="Proteomes" id="UP000274073">
    <property type="component" value="Chromosome"/>
</dbReference>
<evidence type="ECO:0000313" key="3">
    <source>
        <dbReference type="Proteomes" id="UP000274073"/>
    </source>
</evidence>
<reference evidence="3 4" key="1">
    <citation type="submission" date="2018-11" db="EMBL/GenBank/DDBJ databases">
        <title>Proposal to divide the Flavobacteriaceae and reorganize its genera based on Amino Acid Identity values calculated from whole genome sequences.</title>
        <authorList>
            <person name="Nicholson A.C."/>
            <person name="Gulvik C.A."/>
            <person name="Whitney A.M."/>
            <person name="Humrighouse B.W."/>
            <person name="Bell M."/>
            <person name="Holmes B."/>
            <person name="Steigerwalt A.G."/>
            <person name="Villarma A."/>
            <person name="Sheth M."/>
            <person name="Batra D."/>
            <person name="Pryor J."/>
            <person name="Bernardet J.-F."/>
            <person name="Hugo C."/>
            <person name="Kampfer P."/>
            <person name="Newman J."/>
            <person name="McQuiston J.R."/>
        </authorList>
    </citation>
    <scope>NUCLEOTIDE SEQUENCE [LARGE SCALE GENOMIC DNA]</scope>
    <source>
        <strain evidence="1 3">G0207</strain>
        <strain evidence="2 4">H5143</strain>
    </source>
</reference>
<accession>A0AAD0YD99</accession>
<evidence type="ECO:0000313" key="2">
    <source>
        <dbReference type="EMBL" id="AZA94850.1"/>
    </source>
</evidence>
<dbReference type="EMBL" id="CP033912">
    <property type="protein sequence ID" value="AZA94850.1"/>
    <property type="molecule type" value="Genomic_DNA"/>
</dbReference>
<dbReference type="Proteomes" id="UP000281741">
    <property type="component" value="Chromosome"/>
</dbReference>
<gene>
    <name evidence="1" type="ORF">EG349_06405</name>
    <name evidence="2" type="ORF">EG353_04415</name>
</gene>
<protein>
    <recommendedName>
        <fullName evidence="5">YD repeat-containing protein</fullName>
    </recommendedName>
</protein>
<name>A0AAD0YD99_9FLAO</name>
<keyword evidence="4" id="KW-1185">Reference proteome</keyword>
<evidence type="ECO:0000313" key="4">
    <source>
        <dbReference type="Proteomes" id="UP000281741"/>
    </source>
</evidence>
<proteinExistence type="predicted"/>
<evidence type="ECO:0000313" key="1">
    <source>
        <dbReference type="EMBL" id="AZA86442.1"/>
    </source>
</evidence>
<dbReference type="EMBL" id="CP033915">
    <property type="protein sequence ID" value="AZA86442.1"/>
    <property type="molecule type" value="Genomic_DNA"/>
</dbReference>
<sequence length="919" mass="103686">MNITAPTASSIANHIKSPSGLSTGIPDIGIPFFSLPTYHKSLSLNVGLSYHPNNTLMSSKASDVGLGWSVYGANNVIYREIQPWTSTPTDNYFFNFLGRSGQFQFFKNTTNGSLTLSKITEDYLKITPTETGTNSYQFKITDENGFKYYFDASDVSYSRDLNATFTACYYLTKVEDINGLELVSFEYLTDNYLSDGVSTRPVKSLKISKITSNSFGSINFSYTFNANDRKSYLDPYQLNTIEFKNKTGKQIEKYIIQSVVGSIDYPLGFIENALFNHCGIVESQGKRFLTKILRYGTGTGYETTEIKYPMFGNNFDVTDYWSQYPEVDTSNKCFREEFNNPKYMGIGLLQSIKYPNGTQVRYTFEPNQYYVDKSFPDYQILAPPHEVKDRDAQYFEDVAFIPFDFHYNQNQILNYTLPVNPDDSGGYSYLFYHVTTDELYTDSPFVPTNGNYFVEAQFSGGVNDAEGHKKYPAGNNSIVMSGTGGRGSVIIKRIRYKSFPVANYSTGMGVRIKKIEYLENNTPVETLTRRYEYGKFDGSSITSGFLNDIDNMQTVVYQNVKETEGQNKGYTKYYFKTLFDKSEVMPTLSPDLIPVNELRFVNLLSNGLLQKKEVFDKDNHLVQKDEITVNMVPITSSYVNLGIYNGHNFEAIRNGLILNQTTISKVYTPSGEFTQNSYLTRDINDYNIIYQKNTGTDGNITETNVTYPRTANTRLWDANLKTVPLITETKVNGTSTDKAEIKFDNTAHYYPTSQISTLPDGSSATLKNISFDLYDDKGNVIQYTTLPETGAVGIPTTFIYGYYKTLPIAKITGAKLSDIPASLINAIVAASDADANATPSQEASTEQQLIDAFNNFRIDSSMSNFMVTCYTYNPLIGITNIIPPTGLMEIYEYDTFNRLKTVKNTNGNVLTSYEYNYKH</sequence>
<evidence type="ECO:0008006" key="5">
    <source>
        <dbReference type="Google" id="ProtNLM"/>
    </source>
</evidence>